<sequence length="76" mass="9135">MKDGKQIGHEALSFFQDINKRLQAYKASEQMQLLTKQEIIEEIKELYTVRYNRVKMSYFSLNIQYWIVVCIMIVIN</sequence>
<feature type="transmembrane region" description="Helical" evidence="1">
    <location>
        <begin position="56"/>
        <end position="75"/>
    </location>
</feature>
<proteinExistence type="predicted"/>
<dbReference type="EMBL" id="LANR01000001">
    <property type="protein sequence ID" value="KJV61950.1"/>
    <property type="molecule type" value="Genomic_DNA"/>
</dbReference>
<gene>
    <name evidence="2" type="ORF">APHACPA_0966</name>
</gene>
<name>A0A0F3N1K8_RICAM</name>
<comment type="caution">
    <text evidence="2">The sequence shown here is derived from an EMBL/GenBank/DDBJ whole genome shotgun (WGS) entry which is preliminary data.</text>
</comment>
<reference evidence="2 3" key="1">
    <citation type="submission" date="2015-01" db="EMBL/GenBank/DDBJ databases">
        <title>Genome Sequencing of Rickettsiales.</title>
        <authorList>
            <person name="Daugherty S.C."/>
            <person name="Su Q."/>
            <person name="Abolude K."/>
            <person name="Beier-Sexton M."/>
            <person name="Carlyon J.A."/>
            <person name="Carter R."/>
            <person name="Day N.P."/>
            <person name="Dumler S.J."/>
            <person name="Dyachenko V."/>
            <person name="Godinez A."/>
            <person name="Kurtti T.J."/>
            <person name="Lichay M."/>
            <person name="Mullins K.E."/>
            <person name="Ott S."/>
            <person name="Pappas-Brown V."/>
            <person name="Paris D.H."/>
            <person name="Patel P."/>
            <person name="Richards A.L."/>
            <person name="Sadzewicz L."/>
            <person name="Sears K."/>
            <person name="Seidman D."/>
            <person name="Sengamalay N."/>
            <person name="Stenos J."/>
            <person name="Tallon L.J."/>
            <person name="Vincent G."/>
            <person name="Fraser C.M."/>
            <person name="Munderloh U."/>
            <person name="Dunning-Hotopp J.C."/>
        </authorList>
    </citation>
    <scope>NUCLEOTIDE SEQUENCE [LARGE SCALE GENOMIC DNA]</scope>
    <source>
        <strain evidence="2 3">Ac/Pa</strain>
    </source>
</reference>
<dbReference type="AlphaFoldDB" id="A0A0F3N1K8"/>
<evidence type="ECO:0000313" key="2">
    <source>
        <dbReference type="EMBL" id="KJV61950.1"/>
    </source>
</evidence>
<evidence type="ECO:0000256" key="1">
    <source>
        <dbReference type="SAM" id="Phobius"/>
    </source>
</evidence>
<keyword evidence="1" id="KW-0812">Transmembrane</keyword>
<dbReference type="RefSeq" id="WP_231571799.1">
    <property type="nucleotide sequence ID" value="NZ_LANR01000001.1"/>
</dbReference>
<keyword evidence="3" id="KW-1185">Reference proteome</keyword>
<dbReference type="Proteomes" id="UP000033556">
    <property type="component" value="Unassembled WGS sequence"/>
</dbReference>
<evidence type="ECO:0000313" key="3">
    <source>
        <dbReference type="Proteomes" id="UP000033556"/>
    </source>
</evidence>
<protein>
    <submittedName>
        <fullName evidence="2">Uncharacterized protein</fullName>
    </submittedName>
</protein>
<dbReference type="PATRIC" id="fig|1359164.3.peg.955"/>
<organism evidence="2 3">
    <name type="scientific">Rickettsia amblyommatis str. Ac/Pa</name>
    <dbReference type="NCBI Taxonomy" id="1359164"/>
    <lineage>
        <taxon>Bacteria</taxon>
        <taxon>Pseudomonadati</taxon>
        <taxon>Pseudomonadota</taxon>
        <taxon>Alphaproteobacteria</taxon>
        <taxon>Rickettsiales</taxon>
        <taxon>Rickettsiaceae</taxon>
        <taxon>Rickettsieae</taxon>
        <taxon>Rickettsia</taxon>
        <taxon>spotted fever group</taxon>
    </lineage>
</organism>
<keyword evidence="1" id="KW-0472">Membrane</keyword>
<keyword evidence="1" id="KW-1133">Transmembrane helix</keyword>
<accession>A0A0F3N1K8</accession>